<dbReference type="AlphaFoldDB" id="A0A8J3UFQ6"/>
<reference evidence="2" key="1">
    <citation type="submission" date="2021-01" db="EMBL/GenBank/DDBJ databases">
        <title>Whole genome shotgun sequence of Planotetraspora silvatica NBRC 100141.</title>
        <authorList>
            <person name="Komaki H."/>
            <person name="Tamura T."/>
        </authorList>
    </citation>
    <scope>NUCLEOTIDE SEQUENCE</scope>
    <source>
        <strain evidence="2">NBRC 100141</strain>
    </source>
</reference>
<evidence type="ECO:0000313" key="3">
    <source>
        <dbReference type="Proteomes" id="UP000644610"/>
    </source>
</evidence>
<evidence type="ECO:0000313" key="2">
    <source>
        <dbReference type="EMBL" id="GII44743.1"/>
    </source>
</evidence>
<dbReference type="Proteomes" id="UP000644610">
    <property type="component" value="Unassembled WGS sequence"/>
</dbReference>
<accession>A0A8J3UFQ6</accession>
<keyword evidence="3" id="KW-1185">Reference proteome</keyword>
<organism evidence="2 3">
    <name type="scientific">Planotetraspora silvatica</name>
    <dbReference type="NCBI Taxonomy" id="234614"/>
    <lineage>
        <taxon>Bacteria</taxon>
        <taxon>Bacillati</taxon>
        <taxon>Actinomycetota</taxon>
        <taxon>Actinomycetes</taxon>
        <taxon>Streptosporangiales</taxon>
        <taxon>Streptosporangiaceae</taxon>
        <taxon>Planotetraspora</taxon>
    </lineage>
</organism>
<dbReference type="EMBL" id="BOOQ01000005">
    <property type="protein sequence ID" value="GII44743.1"/>
    <property type="molecule type" value="Genomic_DNA"/>
</dbReference>
<sequence>MSLADATSPATFEWITPACAEGRLRHRLDTRTLSEGHPYQVNIYDENWTDAGQVRFAPHNPLAGEQKSLSKGVYVTGGWADSSLYDAFSYIEEGGYVPNWVQGIAVDVAWRQLQPSGPWDLDTSRIKRVLDYAELHAAPDRVSPLPVIVVIEVGDNATPLWFVRDSADGFGRRVVRYEDGDGLAFGFTPWDTVAGDMFNNLTARVAAEFDEAPGLGGVYVGGAGTPRYPEMWYSRFTGCDGRYVGDRNGDGYLNGPDFDWTTPCPSLGPDPMRQAAAWKDAYTVMSSQFPRTPLIGMLDVTRESDDYGDLRRTTAAMASILEDPDVAGDRHLAIGVTNMSPHTFDRQDVASFSRNDWKKYPVINSYAERYPDVFRLNEVDPVRFSNLSNSPDSGAYMPSGRTAPAQAGEEGGKDYRRWLENVVGYCGDAKEPNDGDNPFTVTCDAVLVHRSNLDPGFYVHEWVFDTCTLREASRLTFGTADAGGDCSDPAPALAPWR</sequence>
<comment type="caution">
    <text evidence="2">The sequence shown here is derived from an EMBL/GenBank/DDBJ whole genome shotgun (WGS) entry which is preliminary data.</text>
</comment>
<protein>
    <submittedName>
        <fullName evidence="2">Uncharacterized protein</fullName>
    </submittedName>
</protein>
<name>A0A8J3UFQ6_9ACTN</name>
<proteinExistence type="predicted"/>
<gene>
    <name evidence="2" type="ORF">Psi02_11670</name>
</gene>
<feature type="region of interest" description="Disordered" evidence="1">
    <location>
        <begin position="390"/>
        <end position="410"/>
    </location>
</feature>
<evidence type="ECO:0000256" key="1">
    <source>
        <dbReference type="SAM" id="MobiDB-lite"/>
    </source>
</evidence>